<name>A0A845SGP6_9GAMM</name>
<reference evidence="6 7" key="2">
    <citation type="submission" date="2020-02" db="EMBL/GenBank/DDBJ databases">
        <title>The new genus of Enterobacteriales.</title>
        <authorList>
            <person name="Kim I.S."/>
        </authorList>
    </citation>
    <scope>NUCLEOTIDE SEQUENCE [LARGE SCALE GENOMIC DNA]</scope>
    <source>
        <strain evidence="6 7">SAP-6</strain>
    </source>
</reference>
<proteinExistence type="predicted"/>
<evidence type="ECO:0000259" key="5">
    <source>
        <dbReference type="Pfam" id="PF12697"/>
    </source>
</evidence>
<organism evidence="6 7">
    <name type="scientific">Acerihabitans arboris</name>
    <dbReference type="NCBI Taxonomy" id="2691583"/>
    <lineage>
        <taxon>Bacteria</taxon>
        <taxon>Pseudomonadati</taxon>
        <taxon>Pseudomonadota</taxon>
        <taxon>Gammaproteobacteria</taxon>
        <taxon>Enterobacterales</taxon>
        <taxon>Pectobacteriaceae</taxon>
        <taxon>Acerihabitans</taxon>
    </lineage>
</organism>
<dbReference type="AlphaFoldDB" id="A0A845SGP6"/>
<dbReference type="Proteomes" id="UP000461443">
    <property type="component" value="Unassembled WGS sequence"/>
</dbReference>
<keyword evidence="4" id="KW-0732">Signal</keyword>
<keyword evidence="1 6" id="KW-0378">Hydrolase</keyword>
<sequence>MKSLYAVVILLSLLAATMRAQADIGFHQSLVGDAGGRRMEMAVWYPAAGGGKTRLVGDNAAFIGLTVAEDAAPLAGPHPLVVISHGYGGNWKNQLWLAGVLVGQGYIVAAPNHPGTTTDNRDPALAARLWQRPGDISRAIDRVSAQPQRYGAVATGRIAVVGHSLGGWTAMEIAGARFDPELFARDCAARQRLASCQAYWQMNAGGTPALQMQLARDWRDRRVGAVITLDTGLARGFTGASLSGLRVPVLIIAAGTPSETLPASLESHYLAGLLPPEVITYHEIGDATHFSFMAICKPGAAALIDQDSPGDGIICQDGDTRRTRAQIQQQAAAFITQFLARSLPGR</sequence>
<evidence type="ECO:0000313" key="6">
    <source>
        <dbReference type="EMBL" id="NDL61801.1"/>
    </source>
</evidence>
<accession>A0A845SGP6</accession>
<dbReference type="Gene3D" id="3.40.50.1820">
    <property type="entry name" value="alpha/beta hydrolase"/>
    <property type="match status" value="1"/>
</dbReference>
<feature type="domain" description="AB hydrolase-1" evidence="5">
    <location>
        <begin position="81"/>
        <end position="291"/>
    </location>
</feature>
<dbReference type="Pfam" id="PF12697">
    <property type="entry name" value="Abhydrolase_6"/>
    <property type="match status" value="1"/>
</dbReference>
<comment type="caution">
    <text evidence="6">The sequence shown here is derived from an EMBL/GenBank/DDBJ whole genome shotgun (WGS) entry which is preliminary data.</text>
</comment>
<dbReference type="EMBL" id="WUBS01000002">
    <property type="protein sequence ID" value="NDL61801.1"/>
    <property type="molecule type" value="Genomic_DNA"/>
</dbReference>
<keyword evidence="2" id="KW-0442">Lipid degradation</keyword>
<evidence type="ECO:0000256" key="4">
    <source>
        <dbReference type="SAM" id="SignalP"/>
    </source>
</evidence>
<dbReference type="RefSeq" id="WP_162364482.1">
    <property type="nucleotide sequence ID" value="NZ_WUBS01000002.1"/>
</dbReference>
<dbReference type="PIRSF" id="PIRSF031982">
    <property type="entry name" value="UCP031982_abhydr"/>
    <property type="match status" value="1"/>
</dbReference>
<feature type="chain" id="PRO_5032458122" evidence="4">
    <location>
        <begin position="23"/>
        <end position="346"/>
    </location>
</feature>
<dbReference type="InterPro" id="IPR000073">
    <property type="entry name" value="AB_hydrolase_1"/>
</dbReference>
<evidence type="ECO:0000256" key="3">
    <source>
        <dbReference type="ARBA" id="ARBA00023098"/>
    </source>
</evidence>
<feature type="signal peptide" evidence="4">
    <location>
        <begin position="1"/>
        <end position="22"/>
    </location>
</feature>
<dbReference type="PANTHER" id="PTHR10272">
    <property type="entry name" value="PLATELET-ACTIVATING FACTOR ACETYLHYDROLASE"/>
    <property type="match status" value="1"/>
</dbReference>
<evidence type="ECO:0000256" key="2">
    <source>
        <dbReference type="ARBA" id="ARBA00022963"/>
    </source>
</evidence>
<dbReference type="PANTHER" id="PTHR10272:SF0">
    <property type="entry name" value="PLATELET-ACTIVATING FACTOR ACETYLHYDROLASE"/>
    <property type="match status" value="1"/>
</dbReference>
<protein>
    <submittedName>
        <fullName evidence="6">Dienelactone hydrolase</fullName>
    </submittedName>
</protein>
<evidence type="ECO:0000313" key="7">
    <source>
        <dbReference type="Proteomes" id="UP000461443"/>
    </source>
</evidence>
<evidence type="ECO:0000256" key="1">
    <source>
        <dbReference type="ARBA" id="ARBA00022801"/>
    </source>
</evidence>
<keyword evidence="7" id="KW-1185">Reference proteome</keyword>
<dbReference type="InterPro" id="IPR029058">
    <property type="entry name" value="AB_hydrolase_fold"/>
</dbReference>
<keyword evidence="3" id="KW-0443">Lipid metabolism</keyword>
<reference evidence="6 7" key="1">
    <citation type="submission" date="2019-12" db="EMBL/GenBank/DDBJ databases">
        <authorList>
            <person name="Lee S.D."/>
        </authorList>
    </citation>
    <scope>NUCLEOTIDE SEQUENCE [LARGE SCALE GENOMIC DNA]</scope>
    <source>
        <strain evidence="6 7">SAP-6</strain>
    </source>
</reference>
<dbReference type="InterPro" id="IPR016986">
    <property type="entry name" value="UCP031982_abhydr"/>
</dbReference>
<dbReference type="GO" id="GO:0003847">
    <property type="term" value="F:1-alkyl-2-acetylglycerophosphocholine esterase activity"/>
    <property type="evidence" value="ECO:0007669"/>
    <property type="project" value="TreeGrafter"/>
</dbReference>
<gene>
    <name evidence="6" type="ORF">GRH90_03365</name>
</gene>
<dbReference type="GO" id="GO:0016042">
    <property type="term" value="P:lipid catabolic process"/>
    <property type="evidence" value="ECO:0007669"/>
    <property type="project" value="UniProtKB-KW"/>
</dbReference>
<dbReference type="SUPFAM" id="SSF53474">
    <property type="entry name" value="alpha/beta-Hydrolases"/>
    <property type="match status" value="1"/>
</dbReference>